<gene>
    <name evidence="2" type="ORF">COT51_01515</name>
</gene>
<keyword evidence="1" id="KW-0472">Membrane</keyword>
<comment type="caution">
    <text evidence="2">The sequence shown here is derived from an EMBL/GenBank/DDBJ whole genome shotgun (WGS) entry which is preliminary data.</text>
</comment>
<dbReference type="EMBL" id="PEYV01000028">
    <property type="protein sequence ID" value="PIS21666.1"/>
    <property type="molecule type" value="Genomic_DNA"/>
</dbReference>
<evidence type="ECO:0000313" key="2">
    <source>
        <dbReference type="EMBL" id="PIS21666.1"/>
    </source>
</evidence>
<organism evidence="2 3">
    <name type="scientific">candidate division WWE3 bacterium CG08_land_8_20_14_0_20_41_15</name>
    <dbReference type="NCBI Taxonomy" id="1975086"/>
    <lineage>
        <taxon>Bacteria</taxon>
        <taxon>Katanobacteria</taxon>
    </lineage>
</organism>
<evidence type="ECO:0000313" key="3">
    <source>
        <dbReference type="Proteomes" id="UP000231098"/>
    </source>
</evidence>
<dbReference type="Proteomes" id="UP000231098">
    <property type="component" value="Unassembled WGS sequence"/>
</dbReference>
<name>A0A2H0X9S5_UNCKA</name>
<reference evidence="3" key="1">
    <citation type="submission" date="2017-09" db="EMBL/GenBank/DDBJ databases">
        <title>Depth-based differentiation of microbial function through sediment-hosted aquifers and enrichment of novel symbionts in the deep terrestrial subsurface.</title>
        <authorList>
            <person name="Probst A.J."/>
            <person name="Ladd B."/>
            <person name="Jarett J.K."/>
            <person name="Geller-Mcgrath D.E."/>
            <person name="Sieber C.M.K."/>
            <person name="Emerson J.B."/>
            <person name="Anantharaman K."/>
            <person name="Thomas B.C."/>
            <person name="Malmstrom R."/>
            <person name="Stieglmeier M."/>
            <person name="Klingl A."/>
            <person name="Woyke T."/>
            <person name="Ryan C.M."/>
            <person name="Banfield J.F."/>
        </authorList>
    </citation>
    <scope>NUCLEOTIDE SEQUENCE [LARGE SCALE GENOMIC DNA]</scope>
</reference>
<sequence length="145" mass="15779">MNITGKRKGIAKVVTIVGVIILVLGVVVAGFYFADKKGLLNLKQEGSETSAIFLTNGQVYLGKILRKNGSYVILKDVYYLQTSKQEEGATEGTGTSKISMKPIALTETVLGPTSKIEISRENVLYIQKLREDSKILQVIQEGGTN</sequence>
<accession>A0A2H0X9S5</accession>
<dbReference type="AlphaFoldDB" id="A0A2H0X9S5"/>
<feature type="transmembrane region" description="Helical" evidence="1">
    <location>
        <begin position="12"/>
        <end position="34"/>
    </location>
</feature>
<proteinExistence type="predicted"/>
<evidence type="ECO:0000256" key="1">
    <source>
        <dbReference type="SAM" id="Phobius"/>
    </source>
</evidence>
<keyword evidence="1" id="KW-0812">Transmembrane</keyword>
<protein>
    <submittedName>
        <fullName evidence="2">Uncharacterized protein</fullName>
    </submittedName>
</protein>
<keyword evidence="1" id="KW-1133">Transmembrane helix</keyword>